<protein>
    <submittedName>
        <fullName evidence="1">YdaS family helix-turn-helix protein</fullName>
    </submittedName>
</protein>
<name>A0AB39EPV7_9BURK</name>
<evidence type="ECO:0000313" key="1">
    <source>
        <dbReference type="EMBL" id="XDJ68765.1"/>
    </source>
</evidence>
<dbReference type="EMBL" id="CP158262">
    <property type="protein sequence ID" value="XDJ68765.1"/>
    <property type="molecule type" value="Genomic_DNA"/>
</dbReference>
<sequence length="81" mass="9003">MKDLIDYLNSLTREQQSAFAAKCKTSVGYLRKAASIGQNLGERLCVALERESGGAIRCESLRPDVDWDYLANRTPKEPANV</sequence>
<dbReference type="InterPro" id="IPR010982">
    <property type="entry name" value="Lambda_DNA-bd_dom_sf"/>
</dbReference>
<gene>
    <name evidence="1" type="ORF">ABRY94_11880</name>
</gene>
<dbReference type="AlphaFoldDB" id="A0AB39EPV7"/>
<dbReference type="RefSeq" id="WP_368655425.1">
    <property type="nucleotide sequence ID" value="NZ_CP158262.1"/>
</dbReference>
<accession>A0AB39EPV7</accession>
<proteinExistence type="predicted"/>
<organism evidence="1">
    <name type="scientific">Castellaniella ginsengisoli</name>
    <dbReference type="NCBI Taxonomy" id="546114"/>
    <lineage>
        <taxon>Bacteria</taxon>
        <taxon>Pseudomonadati</taxon>
        <taxon>Pseudomonadota</taxon>
        <taxon>Betaproteobacteria</taxon>
        <taxon>Burkholderiales</taxon>
        <taxon>Alcaligenaceae</taxon>
        <taxon>Castellaniella</taxon>
    </lineage>
</organism>
<reference evidence="1" key="1">
    <citation type="submission" date="2024-05" db="EMBL/GenBank/DDBJ databases">
        <authorList>
            <person name="Luo Y.-C."/>
            <person name="Nicholds J."/>
            <person name="Mortimer T."/>
            <person name="Maboni G."/>
        </authorList>
    </citation>
    <scope>NUCLEOTIDE SEQUENCE</scope>
    <source>
        <strain evidence="1">144863</strain>
    </source>
</reference>
<dbReference type="Gene3D" id="1.10.260.40">
    <property type="entry name" value="lambda repressor-like DNA-binding domains"/>
    <property type="match status" value="1"/>
</dbReference>
<dbReference type="GO" id="GO:0003677">
    <property type="term" value="F:DNA binding"/>
    <property type="evidence" value="ECO:0007669"/>
    <property type="project" value="InterPro"/>
</dbReference>